<gene>
    <name evidence="2" type="ORF">LANO_0D00518G</name>
</gene>
<sequence>MEGETPELPLRNDSAATVTEEIDSTTLPSTAINVNMQENADRASGDSNNIEGEQMKDPEFRAEKSEPRITEVEPSRNVDAGVTVDDDDNRGSAREPSEQDQNQNNDEDDDSIIDIISESEVYEAAKQLLNTKAPQIKVCYKDEVFLLLGEYDGDNAKDGDNQQGWDKSRLICEDSADLHRGCNVVFGRIRLFLENLRGGLDLLSRELLMEFPDLDLVMEEDNMYNKDITMNDVVSIFKILKDNSIKKCVPDVPTFLTIDVNTRPRFVSRYNSLVELLSGDATFSNIQVFTNDKSHPVVLDDNEQAELKGTEVIVMSSDEEKDGIEESNDNSSGTGEPARSTGLAGTAGSVEPAESEEPAVPAVPTGITEARAVENSEMQFETATVPELSDSLKRKRNSNSEVSDS</sequence>
<dbReference type="Proteomes" id="UP000189911">
    <property type="component" value="Chromosome D"/>
</dbReference>
<protein>
    <submittedName>
        <fullName evidence="2">LANO_0D00518g1_1</fullName>
    </submittedName>
</protein>
<feature type="region of interest" description="Disordered" evidence="1">
    <location>
        <begin position="313"/>
        <end position="405"/>
    </location>
</feature>
<feature type="compositionally biased region" description="Acidic residues" evidence="1">
    <location>
        <begin position="317"/>
        <end position="328"/>
    </location>
</feature>
<organism evidence="2 3">
    <name type="scientific">Lachancea nothofagi CBS 11611</name>
    <dbReference type="NCBI Taxonomy" id="1266666"/>
    <lineage>
        <taxon>Eukaryota</taxon>
        <taxon>Fungi</taxon>
        <taxon>Dikarya</taxon>
        <taxon>Ascomycota</taxon>
        <taxon>Saccharomycotina</taxon>
        <taxon>Saccharomycetes</taxon>
        <taxon>Saccharomycetales</taxon>
        <taxon>Saccharomycetaceae</taxon>
        <taxon>Lachancea</taxon>
    </lineage>
</organism>
<keyword evidence="3" id="KW-1185">Reference proteome</keyword>
<feature type="region of interest" description="Disordered" evidence="1">
    <location>
        <begin position="1"/>
        <end position="109"/>
    </location>
</feature>
<name>A0A1G4JCR7_9SACH</name>
<feature type="compositionally biased region" description="Basic and acidic residues" evidence="1">
    <location>
        <begin position="53"/>
        <end position="76"/>
    </location>
</feature>
<proteinExistence type="predicted"/>
<evidence type="ECO:0000256" key="1">
    <source>
        <dbReference type="SAM" id="MobiDB-lite"/>
    </source>
</evidence>
<evidence type="ECO:0000313" key="3">
    <source>
        <dbReference type="Proteomes" id="UP000189911"/>
    </source>
</evidence>
<feature type="compositionally biased region" description="Polar residues" evidence="1">
    <location>
        <begin position="24"/>
        <end position="38"/>
    </location>
</feature>
<accession>A0A1G4JCR7</accession>
<dbReference type="Pfam" id="PF10336">
    <property type="entry name" value="DUF2420"/>
    <property type="match status" value="1"/>
</dbReference>
<dbReference type="AlphaFoldDB" id="A0A1G4JCR7"/>
<reference evidence="3" key="1">
    <citation type="submission" date="2016-03" db="EMBL/GenBank/DDBJ databases">
        <authorList>
            <person name="Devillers Hugo."/>
        </authorList>
    </citation>
    <scope>NUCLEOTIDE SEQUENCE [LARGE SCALE GENOMIC DNA]</scope>
</reference>
<dbReference type="InterPro" id="IPR018822">
    <property type="entry name" value="UPF0646"/>
</dbReference>
<dbReference type="OrthoDB" id="2507795at2759"/>
<dbReference type="EMBL" id="LT598448">
    <property type="protein sequence ID" value="SCU87923.1"/>
    <property type="molecule type" value="Genomic_DNA"/>
</dbReference>
<evidence type="ECO:0000313" key="2">
    <source>
        <dbReference type="EMBL" id="SCU87923.1"/>
    </source>
</evidence>